<keyword evidence="1" id="KW-0732">Signal</keyword>
<gene>
    <name evidence="2" type="ORF">ACFQDM_03680</name>
</gene>
<keyword evidence="3" id="KW-1185">Reference proteome</keyword>
<accession>A0ABW1S6G5</accession>
<dbReference type="RefSeq" id="WP_377375642.1">
    <property type="nucleotide sequence ID" value="NZ_JBHSSW010000004.1"/>
</dbReference>
<sequence>MRLLAGICALAALTTPSALAEDATPSYSDPFIGEWQIAFPDEPGVIVNVPDATCEAPAVISASDTSENPNAVDISTPGGSWGEWHVRSFDGRFPWWQFDPEKNDYTDITFVADWTSEDTFLLAGKDSSGWRTDWTTAKEWTRCPTEAD</sequence>
<evidence type="ECO:0008006" key="4">
    <source>
        <dbReference type="Google" id="ProtNLM"/>
    </source>
</evidence>
<comment type="caution">
    <text evidence="2">The sequence shown here is derived from an EMBL/GenBank/DDBJ whole genome shotgun (WGS) entry which is preliminary data.</text>
</comment>
<evidence type="ECO:0000313" key="2">
    <source>
        <dbReference type="EMBL" id="MFC6197160.1"/>
    </source>
</evidence>
<name>A0ABW1S6G5_9PROT</name>
<dbReference type="Proteomes" id="UP001596303">
    <property type="component" value="Unassembled WGS sequence"/>
</dbReference>
<proteinExistence type="predicted"/>
<reference evidence="3" key="1">
    <citation type="journal article" date="2019" name="Int. J. Syst. Evol. Microbiol.">
        <title>The Global Catalogue of Microorganisms (GCM) 10K type strain sequencing project: providing services to taxonomists for standard genome sequencing and annotation.</title>
        <authorList>
            <consortium name="The Broad Institute Genomics Platform"/>
            <consortium name="The Broad Institute Genome Sequencing Center for Infectious Disease"/>
            <person name="Wu L."/>
            <person name="Ma J."/>
        </authorList>
    </citation>
    <scope>NUCLEOTIDE SEQUENCE [LARGE SCALE GENOMIC DNA]</scope>
    <source>
        <strain evidence="3">CGMCC-1.15741</strain>
    </source>
</reference>
<organism evidence="2 3">
    <name type="scientific">Ponticaulis profundi</name>
    <dbReference type="NCBI Taxonomy" id="2665222"/>
    <lineage>
        <taxon>Bacteria</taxon>
        <taxon>Pseudomonadati</taxon>
        <taxon>Pseudomonadota</taxon>
        <taxon>Alphaproteobacteria</taxon>
        <taxon>Hyphomonadales</taxon>
        <taxon>Hyphomonadaceae</taxon>
        <taxon>Ponticaulis</taxon>
    </lineage>
</organism>
<feature type="chain" id="PRO_5047068634" description="Secreted protein" evidence="1">
    <location>
        <begin position="21"/>
        <end position="148"/>
    </location>
</feature>
<evidence type="ECO:0000313" key="3">
    <source>
        <dbReference type="Proteomes" id="UP001596303"/>
    </source>
</evidence>
<dbReference type="EMBL" id="JBHSSW010000004">
    <property type="protein sequence ID" value="MFC6197160.1"/>
    <property type="molecule type" value="Genomic_DNA"/>
</dbReference>
<evidence type="ECO:0000256" key="1">
    <source>
        <dbReference type="SAM" id="SignalP"/>
    </source>
</evidence>
<protein>
    <recommendedName>
        <fullName evidence="4">Secreted protein</fullName>
    </recommendedName>
</protein>
<feature type="signal peptide" evidence="1">
    <location>
        <begin position="1"/>
        <end position="20"/>
    </location>
</feature>